<dbReference type="Proteomes" id="UP000799766">
    <property type="component" value="Unassembled WGS sequence"/>
</dbReference>
<feature type="compositionally biased region" description="Basic residues" evidence="1">
    <location>
        <begin position="65"/>
        <end position="74"/>
    </location>
</feature>
<keyword evidence="3" id="KW-1185">Reference proteome</keyword>
<proteinExistence type="predicted"/>
<name>A0A6A6P051_9PEZI</name>
<dbReference type="EMBL" id="MU001680">
    <property type="protein sequence ID" value="KAF2457370.1"/>
    <property type="molecule type" value="Genomic_DNA"/>
</dbReference>
<protein>
    <submittedName>
        <fullName evidence="2">Uncharacterized protein</fullName>
    </submittedName>
</protein>
<sequence length="819" mass="90950">MTVGRRAVASIICPSAPFLVPLRARSTYSAVRFSPPIIHARNASVATQQKKKPAQSPRTQSKFLRQLKHRRKLEKKQQPRAPESSNDIDCATRFRDALKTRRSGETTTAIKLYPEMVDKTLLTSGDMKALCQALHQHCRIGLRRGRNIDPEIDFGETIIKDMRERTAPPDPWASLHLLSLLKEAKRYDRALAFWDWLQHQSDDYVNASVYGAAIEMLAYHGHKTLEDLEELYETALSKFPGQFLSYHLSPEAILPDRSQHFHGADLHMLLLQGITVARVLMGDWRNAYVGLDVALRLSPDKVPRYLFETFIHERPLAEAYAVFMLACRAGIAPPTPTASRFLASLTNKILGISMSRKIDFATKVELAQGVFRAVKAYVGAGGRLDGPLLSALLKPMVLLLYHSPTAADAAGSEPPGEGEIQEVEKRSFAFNRRVAESARQFLIDLAHAGAKIDNEGPLNSVATIGGRAGCAPVVRWSIESFDGLNITPSDVLYRNTLLAAGHLGEQRLVRTSWELLVEAAEDPETDWRIESRDWEALVRACKRVGMIDYVDEQVAALPHTLTKEGERKIEQAKKAKLLPIVFETAKDAEEAKVLEQVATTGLESLREEVKGMKTVLGRPNGMHDFAEEPVWMHLRQGGTPTAVASARETLRDVYEELSTDPATHAAGQAEAIGDPMDTEDPEAAADVATSTETADKLSEGDAEIGIKSSSEPQRCFIKPEKPMSSTGFTLDALRFENWFTITELLAMAEAREAKRQTAIDKAIKSGKPVADEQDTFIIGPAVAGCDGQVDRQYREMTRDEWKQEALRLRGIRQGRCKFV</sequence>
<evidence type="ECO:0000313" key="3">
    <source>
        <dbReference type="Proteomes" id="UP000799766"/>
    </source>
</evidence>
<evidence type="ECO:0000313" key="2">
    <source>
        <dbReference type="EMBL" id="KAF2457370.1"/>
    </source>
</evidence>
<organism evidence="2 3">
    <name type="scientific">Lineolata rhizophorae</name>
    <dbReference type="NCBI Taxonomy" id="578093"/>
    <lineage>
        <taxon>Eukaryota</taxon>
        <taxon>Fungi</taxon>
        <taxon>Dikarya</taxon>
        <taxon>Ascomycota</taxon>
        <taxon>Pezizomycotina</taxon>
        <taxon>Dothideomycetes</taxon>
        <taxon>Dothideomycetes incertae sedis</taxon>
        <taxon>Lineolatales</taxon>
        <taxon>Lineolataceae</taxon>
        <taxon>Lineolata</taxon>
    </lineage>
</organism>
<evidence type="ECO:0000256" key="1">
    <source>
        <dbReference type="SAM" id="MobiDB-lite"/>
    </source>
</evidence>
<gene>
    <name evidence="2" type="ORF">BDY21DRAFT_343648</name>
</gene>
<dbReference type="AlphaFoldDB" id="A0A6A6P051"/>
<dbReference type="InterPro" id="IPR011990">
    <property type="entry name" value="TPR-like_helical_dom_sf"/>
</dbReference>
<reference evidence="2" key="1">
    <citation type="journal article" date="2020" name="Stud. Mycol.">
        <title>101 Dothideomycetes genomes: a test case for predicting lifestyles and emergence of pathogens.</title>
        <authorList>
            <person name="Haridas S."/>
            <person name="Albert R."/>
            <person name="Binder M."/>
            <person name="Bloem J."/>
            <person name="Labutti K."/>
            <person name="Salamov A."/>
            <person name="Andreopoulos B."/>
            <person name="Baker S."/>
            <person name="Barry K."/>
            <person name="Bills G."/>
            <person name="Bluhm B."/>
            <person name="Cannon C."/>
            <person name="Castanera R."/>
            <person name="Culley D."/>
            <person name="Daum C."/>
            <person name="Ezra D."/>
            <person name="Gonzalez J."/>
            <person name="Henrissat B."/>
            <person name="Kuo A."/>
            <person name="Liang C."/>
            <person name="Lipzen A."/>
            <person name="Lutzoni F."/>
            <person name="Magnuson J."/>
            <person name="Mondo S."/>
            <person name="Nolan M."/>
            <person name="Ohm R."/>
            <person name="Pangilinan J."/>
            <person name="Park H.-J."/>
            <person name="Ramirez L."/>
            <person name="Alfaro M."/>
            <person name="Sun H."/>
            <person name="Tritt A."/>
            <person name="Yoshinaga Y."/>
            <person name="Zwiers L.-H."/>
            <person name="Turgeon B."/>
            <person name="Goodwin S."/>
            <person name="Spatafora J."/>
            <person name="Crous P."/>
            <person name="Grigoriev I."/>
        </authorList>
    </citation>
    <scope>NUCLEOTIDE SEQUENCE</scope>
    <source>
        <strain evidence="2">ATCC 16933</strain>
    </source>
</reference>
<dbReference type="OrthoDB" id="185373at2759"/>
<accession>A0A6A6P051</accession>
<dbReference type="Gene3D" id="1.25.40.10">
    <property type="entry name" value="Tetratricopeptide repeat domain"/>
    <property type="match status" value="1"/>
</dbReference>
<feature type="region of interest" description="Disordered" evidence="1">
    <location>
        <begin position="42"/>
        <end position="88"/>
    </location>
</feature>